<dbReference type="Gene3D" id="3.40.1410.10">
    <property type="entry name" value="Chorismate lyase-like"/>
    <property type="match status" value="1"/>
</dbReference>
<dbReference type="SMART" id="SM00866">
    <property type="entry name" value="UTRA"/>
    <property type="match status" value="1"/>
</dbReference>
<dbReference type="GO" id="GO:0003700">
    <property type="term" value="F:DNA-binding transcription factor activity"/>
    <property type="evidence" value="ECO:0007669"/>
    <property type="project" value="InterPro"/>
</dbReference>
<dbReference type="Pfam" id="PF00392">
    <property type="entry name" value="GntR"/>
    <property type="match status" value="1"/>
</dbReference>
<keyword evidence="3" id="KW-0804">Transcription</keyword>
<gene>
    <name evidence="5" type="ORF">SAMN05216179_3531</name>
</gene>
<dbReference type="InterPro" id="IPR000524">
    <property type="entry name" value="Tscrpt_reg_HTH_GntR"/>
</dbReference>
<evidence type="ECO:0000313" key="5">
    <source>
        <dbReference type="EMBL" id="SHN34711.1"/>
    </source>
</evidence>
<dbReference type="Pfam" id="PF07702">
    <property type="entry name" value="UTRA"/>
    <property type="match status" value="1"/>
</dbReference>
<dbReference type="PRINTS" id="PR00035">
    <property type="entry name" value="HTHGNTR"/>
</dbReference>
<evidence type="ECO:0000256" key="1">
    <source>
        <dbReference type="ARBA" id="ARBA00023015"/>
    </source>
</evidence>
<accession>A0A1M7QSQ8</accession>
<dbReference type="InterPro" id="IPR011663">
    <property type="entry name" value="UTRA"/>
</dbReference>
<sequence>MDIKRNKGLLYLQIKEILKDRILNGEYSLNTNIPSEPQLEAEFKVSKITVRNAIKELVQEGYLKKESGKGTMVISNVSGSKLSKGKRFTEVLVEEGHYMNKKVLSIKKVELPTDSHLYPIFGNNCIKVERVYYLDDEPYIYFTHFVLLHLNDEELKDVQINSLYRYLEQSNIRLESFRDEFTVTMVSSYIGEILKLKEGTAVLKRIRRSRDEKGSIVEYSEGYYNTEKHNYIVNYNDFTT</sequence>
<evidence type="ECO:0000256" key="2">
    <source>
        <dbReference type="ARBA" id="ARBA00023125"/>
    </source>
</evidence>
<dbReference type="PROSITE" id="PS50949">
    <property type="entry name" value="HTH_GNTR"/>
    <property type="match status" value="1"/>
</dbReference>
<feature type="domain" description="HTH gntR-type" evidence="4">
    <location>
        <begin position="8"/>
        <end position="76"/>
    </location>
</feature>
<dbReference type="InterPro" id="IPR036390">
    <property type="entry name" value="WH_DNA-bd_sf"/>
</dbReference>
<dbReference type="Proteomes" id="UP000184184">
    <property type="component" value="Unassembled WGS sequence"/>
</dbReference>
<dbReference type="Gene3D" id="1.10.10.10">
    <property type="entry name" value="Winged helix-like DNA-binding domain superfamily/Winged helix DNA-binding domain"/>
    <property type="match status" value="1"/>
</dbReference>
<dbReference type="OrthoDB" id="457376at2"/>
<name>A0A1M7QSQ8_9BACI</name>
<dbReference type="CDD" id="cd07377">
    <property type="entry name" value="WHTH_GntR"/>
    <property type="match status" value="1"/>
</dbReference>
<keyword evidence="1" id="KW-0805">Transcription regulation</keyword>
<evidence type="ECO:0000259" key="4">
    <source>
        <dbReference type="PROSITE" id="PS50949"/>
    </source>
</evidence>
<protein>
    <submittedName>
        <fullName evidence="5">Transcriptional regulator, GntR family</fullName>
    </submittedName>
</protein>
<dbReference type="InterPro" id="IPR050679">
    <property type="entry name" value="Bact_HTH_transcr_reg"/>
</dbReference>
<evidence type="ECO:0000256" key="3">
    <source>
        <dbReference type="ARBA" id="ARBA00023163"/>
    </source>
</evidence>
<organism evidence="5 6">
    <name type="scientific">Gracilibacillus kekensis</name>
    <dbReference type="NCBI Taxonomy" id="1027249"/>
    <lineage>
        <taxon>Bacteria</taxon>
        <taxon>Bacillati</taxon>
        <taxon>Bacillota</taxon>
        <taxon>Bacilli</taxon>
        <taxon>Bacillales</taxon>
        <taxon>Bacillaceae</taxon>
        <taxon>Gracilibacillus</taxon>
    </lineage>
</organism>
<keyword evidence="6" id="KW-1185">Reference proteome</keyword>
<dbReference type="InterPro" id="IPR036388">
    <property type="entry name" value="WH-like_DNA-bd_sf"/>
</dbReference>
<dbReference type="InterPro" id="IPR028978">
    <property type="entry name" value="Chorismate_lyase_/UTRA_dom_sf"/>
</dbReference>
<dbReference type="PANTHER" id="PTHR44846:SF1">
    <property type="entry name" value="MANNOSYL-D-GLYCERATE TRANSPORT_METABOLISM SYSTEM REPRESSOR MNGR-RELATED"/>
    <property type="match status" value="1"/>
</dbReference>
<dbReference type="RefSeq" id="WP_073203134.1">
    <property type="nucleotide sequence ID" value="NZ_FRCZ01000009.1"/>
</dbReference>
<evidence type="ECO:0000313" key="6">
    <source>
        <dbReference type="Proteomes" id="UP000184184"/>
    </source>
</evidence>
<proteinExistence type="predicted"/>
<dbReference type="STRING" id="1027249.SAMN05216179_3531"/>
<dbReference type="SMART" id="SM00345">
    <property type="entry name" value="HTH_GNTR"/>
    <property type="match status" value="1"/>
</dbReference>
<dbReference type="GO" id="GO:0045892">
    <property type="term" value="P:negative regulation of DNA-templated transcription"/>
    <property type="evidence" value="ECO:0007669"/>
    <property type="project" value="TreeGrafter"/>
</dbReference>
<dbReference type="GO" id="GO:0003677">
    <property type="term" value="F:DNA binding"/>
    <property type="evidence" value="ECO:0007669"/>
    <property type="project" value="UniProtKB-KW"/>
</dbReference>
<reference evidence="5 6" key="1">
    <citation type="submission" date="2016-11" db="EMBL/GenBank/DDBJ databases">
        <authorList>
            <person name="Jaros S."/>
            <person name="Januszkiewicz K."/>
            <person name="Wedrychowicz H."/>
        </authorList>
    </citation>
    <scope>NUCLEOTIDE SEQUENCE [LARGE SCALE GENOMIC DNA]</scope>
    <source>
        <strain evidence="5 6">CGMCC 1.10681</strain>
    </source>
</reference>
<dbReference type="AlphaFoldDB" id="A0A1M7QSQ8"/>
<dbReference type="FunFam" id="1.10.10.10:FF:000079">
    <property type="entry name" value="GntR family transcriptional regulator"/>
    <property type="match status" value="1"/>
</dbReference>
<dbReference type="SUPFAM" id="SSF46785">
    <property type="entry name" value="Winged helix' DNA-binding domain"/>
    <property type="match status" value="1"/>
</dbReference>
<dbReference type="SUPFAM" id="SSF64288">
    <property type="entry name" value="Chorismate lyase-like"/>
    <property type="match status" value="1"/>
</dbReference>
<dbReference type="EMBL" id="FRCZ01000009">
    <property type="protein sequence ID" value="SHN34711.1"/>
    <property type="molecule type" value="Genomic_DNA"/>
</dbReference>
<dbReference type="PANTHER" id="PTHR44846">
    <property type="entry name" value="MANNOSYL-D-GLYCERATE TRANSPORT/METABOLISM SYSTEM REPRESSOR MNGR-RELATED"/>
    <property type="match status" value="1"/>
</dbReference>
<keyword evidence="2" id="KW-0238">DNA-binding</keyword>